<evidence type="ECO:0000256" key="1">
    <source>
        <dbReference type="SAM" id="MobiDB-lite"/>
    </source>
</evidence>
<accession>Q1K1L6</accession>
<dbReference type="AlphaFoldDB" id="Q1K1L6"/>
<comment type="caution">
    <text evidence="2">The sequence shown here is derived from an EMBL/GenBank/DDBJ whole genome shotgun (WGS) entry which is preliminary data.</text>
</comment>
<reference evidence="2" key="2">
    <citation type="submission" date="2006-05" db="EMBL/GenBank/DDBJ databases">
        <title>Sequencing of the draft genome and assembly of Desulfuromonas acetoxidans DSM 684.</title>
        <authorList>
            <consortium name="US DOE Joint Genome Institute (JGI-PGF)"/>
            <person name="Copeland A."/>
            <person name="Lucas S."/>
            <person name="Lapidus A."/>
            <person name="Barry K."/>
            <person name="Detter J.C."/>
            <person name="Glavina del Rio T."/>
            <person name="Hammon N."/>
            <person name="Israni S."/>
            <person name="Dalin E."/>
            <person name="Tice H."/>
            <person name="Bruce D."/>
            <person name="Pitluck S."/>
            <person name="Richardson P."/>
        </authorList>
    </citation>
    <scope>NUCLEOTIDE SEQUENCE [LARGE SCALE GENOMIC DNA]</scope>
    <source>
        <strain evidence="2">DSM 684</strain>
    </source>
</reference>
<dbReference type="RefSeq" id="WP_005998978.1">
    <property type="nucleotide sequence ID" value="NZ_AAEW02000005.1"/>
</dbReference>
<evidence type="ECO:0000313" key="2">
    <source>
        <dbReference type="EMBL" id="EAT16372.1"/>
    </source>
</evidence>
<protein>
    <submittedName>
        <fullName evidence="2">Uncharacterized protein</fullName>
    </submittedName>
</protein>
<dbReference type="OrthoDB" id="5385891at2"/>
<reference evidence="2" key="1">
    <citation type="submission" date="2006-05" db="EMBL/GenBank/DDBJ databases">
        <title>Annotation of the draft genome assembly of Desulfuromonas acetoxidans DSM 684.</title>
        <authorList>
            <consortium name="US DOE Joint Genome Institute (JGI-ORNL)"/>
            <person name="Larimer F."/>
            <person name="Land M."/>
            <person name="Hauser L."/>
        </authorList>
    </citation>
    <scope>NUCLEOTIDE SEQUENCE [LARGE SCALE GENOMIC DNA]</scope>
    <source>
        <strain evidence="2">DSM 684</strain>
    </source>
</reference>
<keyword evidence="3" id="KW-1185">Reference proteome</keyword>
<organism evidence="2 3">
    <name type="scientific">Desulfuromonas acetoxidans (strain DSM 684 / 11070)</name>
    <dbReference type="NCBI Taxonomy" id="281689"/>
    <lineage>
        <taxon>Bacteria</taxon>
        <taxon>Pseudomonadati</taxon>
        <taxon>Thermodesulfobacteriota</taxon>
        <taxon>Desulfuromonadia</taxon>
        <taxon>Desulfuromonadales</taxon>
        <taxon>Desulfuromonadaceae</taxon>
        <taxon>Desulfuromonas</taxon>
    </lineage>
</organism>
<name>Q1K1L6_DESA6</name>
<proteinExistence type="predicted"/>
<feature type="region of interest" description="Disordered" evidence="1">
    <location>
        <begin position="795"/>
        <end position="815"/>
    </location>
</feature>
<evidence type="ECO:0000313" key="3">
    <source>
        <dbReference type="Proteomes" id="UP000005695"/>
    </source>
</evidence>
<dbReference type="Proteomes" id="UP000005695">
    <property type="component" value="Unassembled WGS sequence"/>
</dbReference>
<gene>
    <name evidence="2" type="ORF">Dace_1836</name>
</gene>
<feature type="compositionally biased region" description="Polar residues" evidence="1">
    <location>
        <begin position="795"/>
        <end position="808"/>
    </location>
</feature>
<dbReference type="EMBL" id="AAEW02000005">
    <property type="protein sequence ID" value="EAT16372.1"/>
    <property type="molecule type" value="Genomic_DNA"/>
</dbReference>
<sequence>MKSPRLQVLNRIRHDHPRHTPNLPDLFERMGCTTLGNLPFANGDVTAGSESELQAVVVGSASQVDLPQTIEQSRFFANMIKRTQSGDTPEKQVEALREFISDQGQQVWENSWVRFNRSVLSRYAQQVLERDFLADKSHPELGNRSDLHRFCFTDEQGEQKLRLPLSYLVKLSLADLIGIQPYLHQDLRATAEGLLNHYLNDNTSPETFSFHVVGLSADNGQGKALAHETAKRFLLTQLLTEYANEQFGLTASGQQAQIYCAPHPPQRQKQLNEMIPDAFYRELYMSPCLSGWDKGEEKHQYMHLCHQVLSRSQLNAVAKLREAGIITNNLVVLPNMSNISLANNGSHISLGSRRLTAHMKGERGLFGADEEKYCGDLAIKIQEHFLPLFAANFSAAPYRLGFEDFHPEKALGFLAHELDFTHLRMLWRRWRKKSSLNLISHSRTPFGPEWIDRPLSRLFGLKGDFVPDFRLVDYPVGFLSSDESPALNGVAGNQERLRHDLDAMGVFDARMSLYQFFKMREFNTMGFSGFEGRHYSLFAGFEQDMGAATTLQTLITALAFKYMAEGRYDHRHIPDNPGVESERRQIFFGHALGLPTFFVKRTTRNRFLLRILRKTKQIRNSRRYPGYLRVYQKEYCRALIEVLSEDGADLIEQMGCRELMADLRRRIECPDEFSVSGRLTADIMSTLGTNQPLQVPAAEFNRAAEEFYRTTLRRRHVDEALELLRHELPHLQRMATQHASVRSTLRMICGQRRLTDAYDQLMDAARYQNLHGANLLRLINLVLLSIHVDQQAAQTPSKEESFYNNASDTPVYRAS</sequence>